<dbReference type="SUPFAM" id="SSF53901">
    <property type="entry name" value="Thiolase-like"/>
    <property type="match status" value="1"/>
</dbReference>
<dbReference type="EMBL" id="MUXN01000023">
    <property type="protein sequence ID" value="OOC02972.1"/>
    <property type="molecule type" value="Genomic_DNA"/>
</dbReference>
<keyword evidence="5" id="KW-1185">Reference proteome</keyword>
<reference evidence="4 5" key="1">
    <citation type="submission" date="2017-02" db="EMBL/GenBank/DDBJ databases">
        <title>Amycolatopsis azurea DSM 43854 draft genome.</title>
        <authorList>
            <person name="Mayilraj S."/>
        </authorList>
    </citation>
    <scope>NUCLEOTIDE SEQUENCE [LARGE SCALE GENOMIC DNA]</scope>
    <source>
        <strain evidence="4 5">DSM 43854</strain>
    </source>
</reference>
<gene>
    <name evidence="4" type="ORF">B0293_28770</name>
</gene>
<organism evidence="4 5">
    <name type="scientific">Amycolatopsis azurea DSM 43854</name>
    <dbReference type="NCBI Taxonomy" id="1238180"/>
    <lineage>
        <taxon>Bacteria</taxon>
        <taxon>Bacillati</taxon>
        <taxon>Actinomycetota</taxon>
        <taxon>Actinomycetes</taxon>
        <taxon>Pseudonocardiales</taxon>
        <taxon>Pseudonocardiaceae</taxon>
        <taxon>Amycolatopsis</taxon>
    </lineage>
</organism>
<feature type="domain" description="Ketosynthase family 3 (KS3)" evidence="3">
    <location>
        <begin position="7"/>
        <end position="182"/>
    </location>
</feature>
<dbReference type="InterPro" id="IPR014030">
    <property type="entry name" value="Ketoacyl_synth_N"/>
</dbReference>
<comment type="caution">
    <text evidence="4">The sequence shown here is derived from an EMBL/GenBank/DDBJ whole genome shotgun (WGS) entry which is preliminary data.</text>
</comment>
<evidence type="ECO:0000313" key="5">
    <source>
        <dbReference type="Proteomes" id="UP000188551"/>
    </source>
</evidence>
<sequence>MANQPRHDPIAVIGVGCRFAGGVKSVEDYWTLLDTGIHFSAPLPANRGWDLEWLRDPESSATGDSPVSRGGLFEDLSGFDAGFFGMGPREATMLDPRQRLLLEFAWRAAGSARISPCSPRGMPTGVYVGISDSNYHAIGEPEHRPGGTNTDLATRGSISVASGRISYAMNGCSATGFPPCRR</sequence>
<dbReference type="Gene3D" id="3.40.47.10">
    <property type="match status" value="1"/>
</dbReference>
<protein>
    <recommendedName>
        <fullName evidence="3">Ketosynthase family 3 (KS3) domain-containing protein</fullName>
    </recommendedName>
</protein>
<dbReference type="PROSITE" id="PS52004">
    <property type="entry name" value="KS3_2"/>
    <property type="match status" value="1"/>
</dbReference>
<dbReference type="Pfam" id="PF00109">
    <property type="entry name" value="ketoacyl-synt"/>
    <property type="match status" value="1"/>
</dbReference>
<accession>A0ABX3J7G4</accession>
<dbReference type="InterPro" id="IPR050091">
    <property type="entry name" value="PKS_NRPS_Biosynth_Enz"/>
</dbReference>
<evidence type="ECO:0000256" key="2">
    <source>
        <dbReference type="ARBA" id="ARBA00022553"/>
    </source>
</evidence>
<dbReference type="PANTHER" id="PTHR43775:SF37">
    <property type="entry name" value="SI:DKEY-61P9.11"/>
    <property type="match status" value="1"/>
</dbReference>
<evidence type="ECO:0000313" key="4">
    <source>
        <dbReference type="EMBL" id="OOC02972.1"/>
    </source>
</evidence>
<dbReference type="InterPro" id="IPR020841">
    <property type="entry name" value="PKS_Beta-ketoAc_synthase_dom"/>
</dbReference>
<keyword evidence="1" id="KW-0596">Phosphopantetheine</keyword>
<evidence type="ECO:0000259" key="3">
    <source>
        <dbReference type="PROSITE" id="PS52004"/>
    </source>
</evidence>
<dbReference type="RefSeq" id="WP_039919300.1">
    <property type="nucleotide sequence ID" value="NZ_ANMG01000067.1"/>
</dbReference>
<dbReference type="PANTHER" id="PTHR43775">
    <property type="entry name" value="FATTY ACID SYNTHASE"/>
    <property type="match status" value="1"/>
</dbReference>
<proteinExistence type="predicted"/>
<keyword evidence="2" id="KW-0597">Phosphoprotein</keyword>
<name>A0ABX3J7G4_9PSEU</name>
<dbReference type="SMART" id="SM00825">
    <property type="entry name" value="PKS_KS"/>
    <property type="match status" value="1"/>
</dbReference>
<evidence type="ECO:0000256" key="1">
    <source>
        <dbReference type="ARBA" id="ARBA00022450"/>
    </source>
</evidence>
<dbReference type="Proteomes" id="UP000188551">
    <property type="component" value="Unassembled WGS sequence"/>
</dbReference>
<dbReference type="InterPro" id="IPR016039">
    <property type="entry name" value="Thiolase-like"/>
</dbReference>